<dbReference type="Gene3D" id="3.30.70.1290">
    <property type="entry name" value="Transposase IS200-like"/>
    <property type="match status" value="1"/>
</dbReference>
<gene>
    <name evidence="2" type="ORF">H4O21_23975</name>
</gene>
<proteinExistence type="predicted"/>
<dbReference type="InterPro" id="IPR036515">
    <property type="entry name" value="Transposase_17_sf"/>
</dbReference>
<dbReference type="GO" id="GO:0004803">
    <property type="term" value="F:transposase activity"/>
    <property type="evidence" value="ECO:0007669"/>
    <property type="project" value="InterPro"/>
</dbReference>
<dbReference type="InterPro" id="IPR002686">
    <property type="entry name" value="Transposase_17"/>
</dbReference>
<evidence type="ECO:0000259" key="1">
    <source>
        <dbReference type="SMART" id="SM01321"/>
    </source>
</evidence>
<comment type="caution">
    <text evidence="2">The sequence shown here is derived from an EMBL/GenBank/DDBJ whole genome shotgun (WGS) entry which is preliminary data.</text>
</comment>
<evidence type="ECO:0000313" key="2">
    <source>
        <dbReference type="EMBL" id="MBB1489671.1"/>
    </source>
</evidence>
<dbReference type="SMART" id="SM01321">
    <property type="entry name" value="Y1_Tnp"/>
    <property type="match status" value="1"/>
</dbReference>
<dbReference type="Proteomes" id="UP000565262">
    <property type="component" value="Unassembled WGS sequence"/>
</dbReference>
<dbReference type="AlphaFoldDB" id="A0A839IXG6"/>
<accession>A0A839IXG6</accession>
<dbReference type="PANTHER" id="PTHR34322">
    <property type="entry name" value="TRANSPOSASE, Y1_TNP DOMAIN-CONTAINING"/>
    <property type="match status" value="1"/>
</dbReference>
<dbReference type="SUPFAM" id="SSF143422">
    <property type="entry name" value="Transposase IS200-like"/>
    <property type="match status" value="1"/>
</dbReference>
<reference evidence="2 3" key="1">
    <citation type="submission" date="2020-08" db="EMBL/GenBank/DDBJ databases">
        <title>Oceanospirillum sp. nov. isolated from marine sediment.</title>
        <authorList>
            <person name="Ji X."/>
        </authorList>
    </citation>
    <scope>NUCLEOTIDE SEQUENCE [LARGE SCALE GENOMIC DNA]</scope>
    <source>
        <strain evidence="2 3">D5</strain>
    </source>
</reference>
<organism evidence="2 3">
    <name type="scientific">Oceanospirillum sediminis</name>
    <dbReference type="NCBI Taxonomy" id="2760088"/>
    <lineage>
        <taxon>Bacteria</taxon>
        <taxon>Pseudomonadati</taxon>
        <taxon>Pseudomonadota</taxon>
        <taxon>Gammaproteobacteria</taxon>
        <taxon>Oceanospirillales</taxon>
        <taxon>Oceanospirillaceae</taxon>
        <taxon>Oceanospirillum</taxon>
    </lineage>
</organism>
<dbReference type="GO" id="GO:0006313">
    <property type="term" value="P:DNA transposition"/>
    <property type="evidence" value="ECO:0007669"/>
    <property type="project" value="InterPro"/>
</dbReference>
<feature type="non-terminal residue" evidence="2">
    <location>
        <position position="1"/>
    </location>
</feature>
<dbReference type="EMBL" id="JACJFM010000083">
    <property type="protein sequence ID" value="MBB1489671.1"/>
    <property type="molecule type" value="Genomic_DNA"/>
</dbReference>
<dbReference type="GO" id="GO:0003677">
    <property type="term" value="F:DNA binding"/>
    <property type="evidence" value="ECO:0007669"/>
    <property type="project" value="InterPro"/>
</dbReference>
<evidence type="ECO:0000313" key="3">
    <source>
        <dbReference type="Proteomes" id="UP000565262"/>
    </source>
</evidence>
<feature type="domain" description="Transposase IS200-like" evidence="1">
    <location>
        <begin position="3"/>
        <end position="156"/>
    </location>
</feature>
<protein>
    <submittedName>
        <fullName evidence="2">Transposase</fullName>
    </submittedName>
</protein>
<sequence length="314" mass="35306">DQVSGQSFEHRRDWIEQRILQLASVFTIDIAAYAVMSNHYHLVLRVDKDTAESLSDDEVLERWTQLFSGPLLVRSYLDSSDGFNEAMLQKVSELAAVFRERLYDISWFMRVLNESIARMANKEDGVTGRFWEGRFKSQALLDEQAILSVMAYVDLNPVRAGMSEDLISSDYTSAQRRITGEPVSKAERTDVISDADEPVPNQLKFEALEHLPLATLMPFDPAGRAACAVPFALQDYLEFVDYLGRAVHPDKRGFIPANKPVLMKALGLSEAWIEEAANGSWLKSFGWAIGTQDHLRQSYSGRIKGLSKARLLAA</sequence>
<name>A0A839IXG6_9GAMM</name>
<dbReference type="RefSeq" id="WP_182812358.1">
    <property type="nucleotide sequence ID" value="NZ_JACJFM010000083.1"/>
</dbReference>
<keyword evidence="3" id="KW-1185">Reference proteome</keyword>
<dbReference type="PANTHER" id="PTHR34322:SF2">
    <property type="entry name" value="TRANSPOSASE IS200-LIKE DOMAIN-CONTAINING PROTEIN"/>
    <property type="match status" value="1"/>
</dbReference>